<proteinExistence type="predicted"/>
<evidence type="ECO:0000256" key="1">
    <source>
        <dbReference type="SAM" id="MobiDB-lite"/>
    </source>
</evidence>
<organism evidence="2 3">
    <name type="scientific">Apiosordaria backusii</name>
    <dbReference type="NCBI Taxonomy" id="314023"/>
    <lineage>
        <taxon>Eukaryota</taxon>
        <taxon>Fungi</taxon>
        <taxon>Dikarya</taxon>
        <taxon>Ascomycota</taxon>
        <taxon>Pezizomycotina</taxon>
        <taxon>Sordariomycetes</taxon>
        <taxon>Sordariomycetidae</taxon>
        <taxon>Sordariales</taxon>
        <taxon>Lasiosphaeriaceae</taxon>
        <taxon>Apiosordaria</taxon>
    </lineage>
</organism>
<accession>A0AA40ES28</accession>
<gene>
    <name evidence="2" type="ORF">B0T21DRAFT_357885</name>
</gene>
<sequence length="288" mass="31503">MRQCLENSGSPALTPAPPLSSSSSDCTTASTDTDRQSFPSVRRGTKRRSAGLSILSTSSPNNTGGVKTLKAFACADQKNRIVNHSVSHLEQKETSTASSTPTLVNGTPVTENFGNATRDSTSRESLDSAIGMSVTGCDLCSQEPCRCREVIMSSSSSSAFEVDRLRYWRNKELWEQQEQQLQQNLKQQPTRTLRRTGQTIGQGKILQYRGKEPEQEFCALGISNSGNNKVLDTGEELKEPKGNDNGGRLTPVDKVKDSSGEGDQTGHSPQSFKQRVMRKRDFSYVRGS</sequence>
<feature type="compositionally biased region" description="Polar residues" evidence="1">
    <location>
        <begin position="261"/>
        <end position="273"/>
    </location>
</feature>
<feature type="compositionally biased region" description="Low complexity" evidence="1">
    <location>
        <begin position="19"/>
        <end position="31"/>
    </location>
</feature>
<feature type="compositionally biased region" description="Polar residues" evidence="1">
    <location>
        <begin position="94"/>
        <end position="119"/>
    </location>
</feature>
<comment type="caution">
    <text evidence="2">The sequence shown here is derived from an EMBL/GenBank/DDBJ whole genome shotgun (WGS) entry which is preliminary data.</text>
</comment>
<evidence type="ECO:0000313" key="2">
    <source>
        <dbReference type="EMBL" id="KAK0744477.1"/>
    </source>
</evidence>
<feature type="compositionally biased region" description="Basic and acidic residues" evidence="1">
    <location>
        <begin position="279"/>
        <end position="288"/>
    </location>
</feature>
<dbReference type="AlphaFoldDB" id="A0AA40ES28"/>
<name>A0AA40ES28_9PEZI</name>
<dbReference type="Proteomes" id="UP001172159">
    <property type="component" value="Unassembled WGS sequence"/>
</dbReference>
<feature type="region of interest" description="Disordered" evidence="1">
    <location>
        <begin position="1"/>
        <end position="61"/>
    </location>
</feature>
<dbReference type="EMBL" id="JAUKTV010000002">
    <property type="protein sequence ID" value="KAK0744477.1"/>
    <property type="molecule type" value="Genomic_DNA"/>
</dbReference>
<evidence type="ECO:0000313" key="3">
    <source>
        <dbReference type="Proteomes" id="UP001172159"/>
    </source>
</evidence>
<feature type="region of interest" description="Disordered" evidence="1">
    <location>
        <begin position="88"/>
        <end position="124"/>
    </location>
</feature>
<keyword evidence="3" id="KW-1185">Reference proteome</keyword>
<protein>
    <submittedName>
        <fullName evidence="2">Uncharacterized protein</fullName>
    </submittedName>
</protein>
<feature type="region of interest" description="Disordered" evidence="1">
    <location>
        <begin position="231"/>
        <end position="288"/>
    </location>
</feature>
<reference evidence="2" key="1">
    <citation type="submission" date="2023-06" db="EMBL/GenBank/DDBJ databases">
        <title>Genome-scale phylogeny and comparative genomics of the fungal order Sordariales.</title>
        <authorList>
            <consortium name="Lawrence Berkeley National Laboratory"/>
            <person name="Hensen N."/>
            <person name="Bonometti L."/>
            <person name="Westerberg I."/>
            <person name="Brannstrom I.O."/>
            <person name="Guillou S."/>
            <person name="Cros-Aarteil S."/>
            <person name="Calhoun S."/>
            <person name="Haridas S."/>
            <person name="Kuo A."/>
            <person name="Mondo S."/>
            <person name="Pangilinan J."/>
            <person name="Riley R."/>
            <person name="Labutti K."/>
            <person name="Andreopoulos B."/>
            <person name="Lipzen A."/>
            <person name="Chen C."/>
            <person name="Yanf M."/>
            <person name="Daum C."/>
            <person name="Ng V."/>
            <person name="Clum A."/>
            <person name="Steindorff A."/>
            <person name="Ohm R."/>
            <person name="Martin F."/>
            <person name="Silar P."/>
            <person name="Natvig D."/>
            <person name="Lalanne C."/>
            <person name="Gautier V."/>
            <person name="Ament-Velasquez S.L."/>
            <person name="Kruys A."/>
            <person name="Hutchinson M.I."/>
            <person name="Powell A.J."/>
            <person name="Barry K."/>
            <person name="Miller A.N."/>
            <person name="Grigoriev I.V."/>
            <person name="Debuchy R."/>
            <person name="Gladieux P."/>
            <person name="Thoren M.H."/>
            <person name="Johannesson H."/>
        </authorList>
    </citation>
    <scope>NUCLEOTIDE SEQUENCE</scope>
    <source>
        <strain evidence="2">CBS 540.89</strain>
    </source>
</reference>